<dbReference type="PANTHER" id="PTHR42643">
    <property type="entry name" value="IONOTROPIC RECEPTOR 20A-RELATED"/>
    <property type="match status" value="1"/>
</dbReference>
<accession>A0A182MIS6</accession>
<evidence type="ECO:0000256" key="5">
    <source>
        <dbReference type="ARBA" id="ARBA00023136"/>
    </source>
</evidence>
<reference evidence="9" key="2">
    <citation type="submission" date="2020-05" db="UniProtKB">
        <authorList>
            <consortium name="EnsemblMetazoa"/>
        </authorList>
    </citation>
    <scope>IDENTIFICATION</scope>
    <source>
        <strain evidence="9">A-37</strain>
    </source>
</reference>
<evidence type="ECO:0000256" key="2">
    <source>
        <dbReference type="ARBA" id="ARBA00022475"/>
    </source>
</evidence>
<evidence type="ECO:0000256" key="4">
    <source>
        <dbReference type="ARBA" id="ARBA00022989"/>
    </source>
</evidence>
<evidence type="ECO:0000313" key="10">
    <source>
        <dbReference type="Proteomes" id="UP000075883"/>
    </source>
</evidence>
<keyword evidence="2" id="KW-1003">Cell membrane</keyword>
<organism evidence="9 10">
    <name type="scientific">Anopheles culicifacies</name>
    <dbReference type="NCBI Taxonomy" id="139723"/>
    <lineage>
        <taxon>Eukaryota</taxon>
        <taxon>Metazoa</taxon>
        <taxon>Ecdysozoa</taxon>
        <taxon>Arthropoda</taxon>
        <taxon>Hexapoda</taxon>
        <taxon>Insecta</taxon>
        <taxon>Pterygota</taxon>
        <taxon>Neoptera</taxon>
        <taxon>Endopterygota</taxon>
        <taxon>Diptera</taxon>
        <taxon>Nematocera</taxon>
        <taxon>Culicoidea</taxon>
        <taxon>Culicidae</taxon>
        <taxon>Anophelinae</taxon>
        <taxon>Anopheles</taxon>
        <taxon>culicifacies species complex</taxon>
    </lineage>
</organism>
<evidence type="ECO:0000256" key="3">
    <source>
        <dbReference type="ARBA" id="ARBA00022692"/>
    </source>
</evidence>
<keyword evidence="6" id="KW-0675">Receptor</keyword>
<dbReference type="Proteomes" id="UP000075883">
    <property type="component" value="Unassembled WGS sequence"/>
</dbReference>
<dbReference type="STRING" id="139723.A0A182MIS6"/>
<feature type="transmembrane region" description="Helical" evidence="8">
    <location>
        <begin position="435"/>
        <end position="456"/>
    </location>
</feature>
<evidence type="ECO:0000256" key="7">
    <source>
        <dbReference type="ARBA" id="ARBA00023180"/>
    </source>
</evidence>
<keyword evidence="5 8" id="KW-0472">Membrane</keyword>
<dbReference type="InterPro" id="IPR052192">
    <property type="entry name" value="Insect_Ionotropic_Sensory_Rcpt"/>
</dbReference>
<evidence type="ECO:0000313" key="9">
    <source>
        <dbReference type="EnsemblMetazoa" id="ACUA019270-PA"/>
    </source>
</evidence>
<comment type="subcellular location">
    <subcellularLocation>
        <location evidence="1">Cell membrane</location>
        <topology evidence="1">Multi-pass membrane protein</topology>
    </subcellularLocation>
</comment>
<evidence type="ECO:0000256" key="1">
    <source>
        <dbReference type="ARBA" id="ARBA00004651"/>
    </source>
</evidence>
<reference evidence="10" key="1">
    <citation type="submission" date="2013-09" db="EMBL/GenBank/DDBJ databases">
        <title>The Genome Sequence of Anopheles culicifacies species A.</title>
        <authorList>
            <consortium name="The Broad Institute Genomics Platform"/>
            <person name="Neafsey D.E."/>
            <person name="Besansky N."/>
            <person name="Howell P."/>
            <person name="Walton C."/>
            <person name="Young S.K."/>
            <person name="Zeng Q."/>
            <person name="Gargeya S."/>
            <person name="Fitzgerald M."/>
            <person name="Haas B."/>
            <person name="Abouelleil A."/>
            <person name="Allen A.W."/>
            <person name="Alvarado L."/>
            <person name="Arachchi H.M."/>
            <person name="Berlin A.M."/>
            <person name="Chapman S.B."/>
            <person name="Gainer-Dewar J."/>
            <person name="Goldberg J."/>
            <person name="Griggs A."/>
            <person name="Gujja S."/>
            <person name="Hansen M."/>
            <person name="Howarth C."/>
            <person name="Imamovic A."/>
            <person name="Ireland A."/>
            <person name="Larimer J."/>
            <person name="McCowan C."/>
            <person name="Murphy C."/>
            <person name="Pearson M."/>
            <person name="Poon T.W."/>
            <person name="Priest M."/>
            <person name="Roberts A."/>
            <person name="Saif S."/>
            <person name="Shea T."/>
            <person name="Sisk P."/>
            <person name="Sykes S."/>
            <person name="Wortman J."/>
            <person name="Nusbaum C."/>
            <person name="Birren B."/>
        </authorList>
    </citation>
    <scope>NUCLEOTIDE SEQUENCE [LARGE SCALE GENOMIC DNA]</scope>
    <source>
        <strain evidence="10">A-37</strain>
    </source>
</reference>
<dbReference type="GO" id="GO:0005886">
    <property type="term" value="C:plasma membrane"/>
    <property type="evidence" value="ECO:0007669"/>
    <property type="project" value="UniProtKB-SubCell"/>
</dbReference>
<keyword evidence="10" id="KW-1185">Reference proteome</keyword>
<keyword evidence="7" id="KW-0325">Glycoprotein</keyword>
<keyword evidence="4 8" id="KW-1133">Transmembrane helix</keyword>
<protein>
    <submittedName>
        <fullName evidence="9">Uncharacterized protein</fullName>
    </submittedName>
</protein>
<keyword evidence="3 8" id="KW-0812">Transmembrane</keyword>
<dbReference type="AlphaFoldDB" id="A0A182MIS6"/>
<dbReference type="EMBL" id="AXCM01015597">
    <property type="status" value="NOT_ANNOTATED_CDS"/>
    <property type="molecule type" value="Genomic_DNA"/>
</dbReference>
<evidence type="ECO:0000256" key="8">
    <source>
        <dbReference type="SAM" id="Phobius"/>
    </source>
</evidence>
<dbReference type="EMBL" id="AXCM01015598">
    <property type="status" value="NOT_ANNOTATED_CDS"/>
    <property type="molecule type" value="Genomic_DNA"/>
</dbReference>
<dbReference type="PANTHER" id="PTHR42643:SF41">
    <property type="entry name" value="IONOTROPIC RECEPTOR 20A-RELATED"/>
    <property type="match status" value="1"/>
</dbReference>
<sequence>MVSARDVSSADSMENRSFTTPVVRLDRSAPSVLSQATKSCAPTSISCSIRSDGGRFVQRGSSSYSFERHRTRCRVGFRRKFSIQSSTLGGSGRGLVRGSIVTCSGAGEKVQINKLDSGLKRLKQDSWLLSVVLIYAIDLPDEAFTEEDGYVPWISLQHPYTIGWTIANALIIVRISEHLTLPILQNILSNAVDIEKVLLVMVVDLNTNTNEQFFINTGQMLLRRGLLNYCVLTHNFSNVQPTILKYDALYNHIRTYDLNSSVETIFPTFLRTLAGRKLNALLSDNYPYAYVLAYAWEGMDAYILTLVKYRFQCEVKLINMVINRNNALHRMDMIRQQLANGTIDIHMPRAHVAHAFSTIIGVARAYEWEALVLVVPKSDQLNLTNIMLQPFSIEVWSMVLCYLLMKQLFKLLSFLKRHCTRFRMARIRCRWSSSLGSVSIIGVELVSFLLIEAYLAKITEFLLYCRFRSDPRTLDEFFQSDILVLIPEYMDPLVDTLDSEVAAQFRTKCVRPDAFAKMSASCCARIHTLPRAEYIVRMEKYFDTQLGRKQLYILPEYLKIIPMSYLLGKSFAFKNSFELFLLQVYENGLMQQYIGDAGHPKLDALHLRQKGTEGLQKLFTGGEQIVQIKVHYRWLQARQQQYIVFLDREARFERNLP</sequence>
<proteinExistence type="predicted"/>
<name>A0A182MIS6_9DIPT</name>
<feature type="transmembrane region" description="Helical" evidence="8">
    <location>
        <begin position="395"/>
        <end position="415"/>
    </location>
</feature>
<dbReference type="SUPFAM" id="SSF53850">
    <property type="entry name" value="Periplasmic binding protein-like II"/>
    <property type="match status" value="1"/>
</dbReference>
<dbReference type="VEuPathDB" id="VectorBase:ACUA019270"/>
<dbReference type="EnsemblMetazoa" id="ACUA019270-RA">
    <property type="protein sequence ID" value="ACUA019270-PA"/>
    <property type="gene ID" value="ACUA019270"/>
</dbReference>
<evidence type="ECO:0000256" key="6">
    <source>
        <dbReference type="ARBA" id="ARBA00023170"/>
    </source>
</evidence>